<dbReference type="InterPro" id="IPR001412">
    <property type="entry name" value="aa-tRNA-synth_I_CS"/>
</dbReference>
<evidence type="ECO:0000256" key="3">
    <source>
        <dbReference type="ARBA" id="ARBA00022741"/>
    </source>
</evidence>
<evidence type="ECO:0000256" key="4">
    <source>
        <dbReference type="ARBA" id="ARBA00022833"/>
    </source>
</evidence>
<evidence type="ECO:0000256" key="7">
    <source>
        <dbReference type="RuleBase" id="RU363037"/>
    </source>
</evidence>
<dbReference type="EMBL" id="NHSJ01000030">
    <property type="protein sequence ID" value="PPQ33079.1"/>
    <property type="molecule type" value="Genomic_DNA"/>
</dbReference>
<keyword evidence="2" id="KW-0479">Metal-binding</keyword>
<dbReference type="InterPro" id="IPR014729">
    <property type="entry name" value="Rossmann-like_a/b/a_fold"/>
</dbReference>
<reference evidence="9 10" key="1">
    <citation type="journal article" date="2018" name="Arch. Microbiol.">
        <title>New insights into the metabolic potential of the phototrophic purple bacterium Rhodopila globiformis DSM 161(T) from its draft genome sequence and evidence for a vanadium-dependent nitrogenase.</title>
        <authorList>
            <person name="Imhoff J.F."/>
            <person name="Rahn T."/>
            <person name="Kunzel S."/>
            <person name="Neulinger S.C."/>
        </authorList>
    </citation>
    <scope>NUCLEOTIDE SEQUENCE [LARGE SCALE GENOMIC DNA]</scope>
    <source>
        <strain evidence="9 10">DSM 16996</strain>
    </source>
</reference>
<gene>
    <name evidence="9" type="ORF">CCR94_03095</name>
</gene>
<dbReference type="NCBIfam" id="NF004315">
    <property type="entry name" value="PRK05710.1-4"/>
    <property type="match status" value="1"/>
</dbReference>
<evidence type="ECO:0000256" key="1">
    <source>
        <dbReference type="ARBA" id="ARBA00022598"/>
    </source>
</evidence>
<evidence type="ECO:0000256" key="2">
    <source>
        <dbReference type="ARBA" id="ARBA00022723"/>
    </source>
</evidence>
<dbReference type="OrthoDB" id="9807503at2"/>
<dbReference type="InterPro" id="IPR000924">
    <property type="entry name" value="Glu/Gln-tRNA-synth"/>
</dbReference>
<comment type="similarity">
    <text evidence="7">Belongs to the class-I aminoacyl-tRNA synthetase family.</text>
</comment>
<dbReference type="Pfam" id="PF00749">
    <property type="entry name" value="tRNA-synt_1c"/>
    <property type="match status" value="1"/>
</dbReference>
<dbReference type="InterPro" id="IPR020058">
    <property type="entry name" value="Glu/Gln-tRNA-synth_Ib_cat-dom"/>
</dbReference>
<keyword evidence="1 7" id="KW-0436">Ligase</keyword>
<dbReference type="GO" id="GO:0004818">
    <property type="term" value="F:glutamate-tRNA ligase activity"/>
    <property type="evidence" value="ECO:0007669"/>
    <property type="project" value="TreeGrafter"/>
</dbReference>
<keyword evidence="6 7" id="KW-0030">Aminoacyl-tRNA synthetase</keyword>
<dbReference type="GO" id="GO:0005829">
    <property type="term" value="C:cytosol"/>
    <property type="evidence" value="ECO:0007669"/>
    <property type="project" value="TreeGrafter"/>
</dbReference>
<keyword evidence="4" id="KW-0862">Zinc</keyword>
<dbReference type="GO" id="GO:0005524">
    <property type="term" value="F:ATP binding"/>
    <property type="evidence" value="ECO:0007669"/>
    <property type="project" value="UniProtKB-KW"/>
</dbReference>
<protein>
    <submittedName>
        <fullName evidence="9">tRNA glutamyl-Q(34) synthetase GluQRS</fullName>
    </submittedName>
</protein>
<organism evidence="9 10">
    <name type="scientific">Rhodoblastus sphagnicola</name>
    <dbReference type="NCBI Taxonomy" id="333368"/>
    <lineage>
        <taxon>Bacteria</taxon>
        <taxon>Pseudomonadati</taxon>
        <taxon>Pseudomonadota</taxon>
        <taxon>Alphaproteobacteria</taxon>
        <taxon>Hyphomicrobiales</taxon>
        <taxon>Rhodoblastaceae</taxon>
        <taxon>Rhodoblastus</taxon>
    </lineage>
</organism>
<comment type="caution">
    <text evidence="9">The sequence shown here is derived from an EMBL/GenBank/DDBJ whole genome shotgun (WGS) entry which is preliminary data.</text>
</comment>
<proteinExistence type="inferred from homology"/>
<dbReference type="AlphaFoldDB" id="A0A2S6NES9"/>
<sequence>MSDLICRFAPSPNGFLHLGHAYSALMNARFSRDHDGLLLLRIENIDRERSKPRFEQALREDLAWLGLDWPRPERRQSDFFGAYRTILDGLVGRGLAYPCFCTRGAIAAGIADKPDWPRDPDGSPLYSGSCRELSPRRRAERLAAGEKFTLRLDMARALAEVAAPLSYREFFEGETAQAMTARPDLWGDVVIGRRDVPASYHLACVHDDFAQGITDVLRGLDLEPATGLHVLLQKLFGYPTPDYRHHRLVLDAEGKKLAKSKSSIPLRELRASGVTARRVKDELSERMDVRW</sequence>
<dbReference type="Gene3D" id="3.40.50.620">
    <property type="entry name" value="HUPs"/>
    <property type="match status" value="1"/>
</dbReference>
<evidence type="ECO:0000313" key="9">
    <source>
        <dbReference type="EMBL" id="PPQ33079.1"/>
    </source>
</evidence>
<dbReference type="InterPro" id="IPR049940">
    <property type="entry name" value="GluQ/Sye"/>
</dbReference>
<keyword evidence="10" id="KW-1185">Reference proteome</keyword>
<dbReference type="Proteomes" id="UP000239089">
    <property type="component" value="Unassembled WGS sequence"/>
</dbReference>
<dbReference type="GO" id="GO:0006424">
    <property type="term" value="P:glutamyl-tRNA aminoacylation"/>
    <property type="evidence" value="ECO:0007669"/>
    <property type="project" value="TreeGrafter"/>
</dbReference>
<dbReference type="PROSITE" id="PS00178">
    <property type="entry name" value="AA_TRNA_LIGASE_I"/>
    <property type="match status" value="1"/>
</dbReference>
<feature type="domain" description="Glutamyl/glutaminyl-tRNA synthetase class Ib catalytic" evidence="8">
    <location>
        <begin position="6"/>
        <end position="265"/>
    </location>
</feature>
<keyword evidence="5 7" id="KW-0067">ATP-binding</keyword>
<name>A0A2S6NES9_9HYPH</name>
<evidence type="ECO:0000256" key="6">
    <source>
        <dbReference type="ARBA" id="ARBA00023146"/>
    </source>
</evidence>
<accession>A0A2S6NES9</accession>
<dbReference type="PANTHER" id="PTHR43311">
    <property type="entry name" value="GLUTAMATE--TRNA LIGASE"/>
    <property type="match status" value="1"/>
</dbReference>
<evidence type="ECO:0000259" key="8">
    <source>
        <dbReference type="Pfam" id="PF00749"/>
    </source>
</evidence>
<dbReference type="SUPFAM" id="SSF52374">
    <property type="entry name" value="Nucleotidylyl transferase"/>
    <property type="match status" value="1"/>
</dbReference>
<dbReference type="PANTHER" id="PTHR43311:SF1">
    <property type="entry name" value="GLUTAMYL-Q TRNA(ASP) SYNTHETASE"/>
    <property type="match status" value="1"/>
</dbReference>
<evidence type="ECO:0000313" key="10">
    <source>
        <dbReference type="Proteomes" id="UP000239089"/>
    </source>
</evidence>
<keyword evidence="3 7" id="KW-0547">Nucleotide-binding</keyword>
<evidence type="ECO:0000256" key="5">
    <source>
        <dbReference type="ARBA" id="ARBA00022840"/>
    </source>
</evidence>
<dbReference type="PRINTS" id="PR00987">
    <property type="entry name" value="TRNASYNTHGLU"/>
</dbReference>
<keyword evidence="7" id="KW-0648">Protein biosynthesis</keyword>